<dbReference type="EC" id="5.6.2.2" evidence="3"/>
<keyword evidence="10" id="KW-1185">Reference proteome</keyword>
<keyword evidence="7" id="KW-0238">DNA-binding</keyword>
<evidence type="ECO:0000256" key="3">
    <source>
        <dbReference type="ARBA" id="ARBA00012895"/>
    </source>
</evidence>
<dbReference type="Gene3D" id="3.30.565.10">
    <property type="entry name" value="Histidine kinase-like ATPase, C-terminal domain"/>
    <property type="match status" value="1"/>
</dbReference>
<gene>
    <name evidence="9" type="ORF">JY651_00745</name>
</gene>
<comment type="similarity">
    <text evidence="2">Belongs to the type II topoisomerase GyrB family.</text>
</comment>
<evidence type="ECO:0000256" key="4">
    <source>
        <dbReference type="ARBA" id="ARBA00022741"/>
    </source>
</evidence>
<keyword evidence="4" id="KW-0547">Nucleotide-binding</keyword>
<keyword evidence="6" id="KW-0799">Topoisomerase</keyword>
<evidence type="ECO:0000256" key="6">
    <source>
        <dbReference type="ARBA" id="ARBA00023029"/>
    </source>
</evidence>
<reference evidence="9 10" key="1">
    <citation type="submission" date="2021-02" db="EMBL/GenBank/DDBJ databases">
        <title>De Novo genome assembly of isolated myxobacteria.</title>
        <authorList>
            <person name="Stevens D.C."/>
        </authorList>
    </citation>
    <scope>NUCLEOTIDE SEQUENCE [LARGE SCALE GENOMIC DNA]</scope>
    <source>
        <strain evidence="10">SCPEA02</strain>
    </source>
</reference>
<dbReference type="InterPro" id="IPR036890">
    <property type="entry name" value="HATPase_C_sf"/>
</dbReference>
<evidence type="ECO:0000256" key="2">
    <source>
        <dbReference type="ARBA" id="ARBA00010708"/>
    </source>
</evidence>
<dbReference type="PANTHER" id="PTHR45866">
    <property type="entry name" value="DNA GYRASE/TOPOISOMERASE SUBUNIT B"/>
    <property type="match status" value="1"/>
</dbReference>
<dbReference type="PANTHER" id="PTHR45866:SF1">
    <property type="entry name" value="DNA GYRASE SUBUNIT B, MITOCHONDRIAL"/>
    <property type="match status" value="1"/>
</dbReference>
<comment type="catalytic activity">
    <reaction evidence="1">
        <text>ATP-dependent breakage, passage and rejoining of double-stranded DNA.</text>
        <dbReference type="EC" id="5.6.2.2"/>
    </reaction>
</comment>
<evidence type="ECO:0000256" key="8">
    <source>
        <dbReference type="ARBA" id="ARBA00023235"/>
    </source>
</evidence>
<sequence length="392" mass="44107">MAESYTYTADDIVELDFLQGVRKRPGMYVGSTDANGLHHLVCSMLEGVYSDARRGACRDFTLEVGAEGTISIFSTGRFAPPVELAEMVQGRGLQYREPLGPEWSRDSMLRDVGWGVSLPIALGLSSRYDVDTWDGARQWRLSGIEGRPVGKPREVQPAEPLPIVAEKGVRIRLVLDATLFETTAVDAKVLSRRCREMAFLAPGLRACFTDHRTGESTRLHYAGGISERLLELIADVPRLHPEPLTFEAEWEDTRVRCALQWCEGEECRVWSYDNTVRMDRHRRRAHVNALFMALREALSDLSGKPAALISRPRLARGLQAVIAADGADVDRLPLARQTMERLATDGLRNEVRDQLRPRVVEALRGHALMPWLVDHARARPRPAVVSRRRRRD</sequence>
<evidence type="ECO:0000313" key="9">
    <source>
        <dbReference type="EMBL" id="QSQ23547.1"/>
    </source>
</evidence>
<dbReference type="Gene3D" id="3.30.230.10">
    <property type="match status" value="1"/>
</dbReference>
<evidence type="ECO:0000313" key="10">
    <source>
        <dbReference type="Proteomes" id="UP000662747"/>
    </source>
</evidence>
<dbReference type="InterPro" id="IPR014721">
    <property type="entry name" value="Ribsml_uS5_D2-typ_fold_subgr"/>
</dbReference>
<dbReference type="SUPFAM" id="SSF54211">
    <property type="entry name" value="Ribosomal protein S5 domain 2-like"/>
    <property type="match status" value="1"/>
</dbReference>
<dbReference type="RefSeq" id="WP_206725119.1">
    <property type="nucleotide sequence ID" value="NZ_CP071090.1"/>
</dbReference>
<accession>A0ABX7NXD3</accession>
<proteinExistence type="inferred from homology"/>
<dbReference type="Proteomes" id="UP000662747">
    <property type="component" value="Chromosome"/>
</dbReference>
<dbReference type="InterPro" id="IPR020568">
    <property type="entry name" value="Ribosomal_Su5_D2-typ_SF"/>
</dbReference>
<evidence type="ECO:0000256" key="7">
    <source>
        <dbReference type="ARBA" id="ARBA00023125"/>
    </source>
</evidence>
<evidence type="ECO:0000256" key="5">
    <source>
        <dbReference type="ARBA" id="ARBA00022840"/>
    </source>
</evidence>
<evidence type="ECO:0000256" key="1">
    <source>
        <dbReference type="ARBA" id="ARBA00000185"/>
    </source>
</evidence>
<protein>
    <recommendedName>
        <fullName evidence="3">DNA topoisomerase (ATP-hydrolyzing)</fullName>
        <ecNumber evidence="3">5.6.2.2</ecNumber>
    </recommendedName>
</protein>
<organism evidence="9 10">
    <name type="scientific">Pyxidicoccus parkwayensis</name>
    <dbReference type="NCBI Taxonomy" id="2813578"/>
    <lineage>
        <taxon>Bacteria</taxon>
        <taxon>Pseudomonadati</taxon>
        <taxon>Myxococcota</taxon>
        <taxon>Myxococcia</taxon>
        <taxon>Myxococcales</taxon>
        <taxon>Cystobacterineae</taxon>
        <taxon>Myxococcaceae</taxon>
        <taxon>Pyxidicoccus</taxon>
    </lineage>
</organism>
<name>A0ABX7NXD3_9BACT</name>
<dbReference type="EMBL" id="CP071090">
    <property type="protein sequence ID" value="QSQ23547.1"/>
    <property type="molecule type" value="Genomic_DNA"/>
</dbReference>
<keyword evidence="5" id="KW-0067">ATP-binding</keyword>
<keyword evidence="8" id="KW-0413">Isomerase</keyword>
<dbReference type="SUPFAM" id="SSF55874">
    <property type="entry name" value="ATPase domain of HSP90 chaperone/DNA topoisomerase II/histidine kinase"/>
    <property type="match status" value="1"/>
</dbReference>